<dbReference type="EMBL" id="CP036455">
    <property type="protein sequence ID" value="QBI54941.1"/>
    <property type="molecule type" value="Genomic_DNA"/>
</dbReference>
<keyword evidence="3" id="KW-1185">Reference proteome</keyword>
<evidence type="ECO:0000256" key="1">
    <source>
        <dbReference type="SAM" id="MobiDB-lite"/>
    </source>
</evidence>
<proteinExistence type="predicted"/>
<feature type="compositionally biased region" description="Basic residues" evidence="1">
    <location>
        <begin position="239"/>
        <end position="248"/>
    </location>
</feature>
<protein>
    <submittedName>
        <fullName evidence="2">Uncharacterized protein</fullName>
    </submittedName>
</protein>
<organism evidence="2 3">
    <name type="scientific">Streptomonospora litoralis</name>
    <dbReference type="NCBI Taxonomy" id="2498135"/>
    <lineage>
        <taxon>Bacteria</taxon>
        <taxon>Bacillati</taxon>
        <taxon>Actinomycetota</taxon>
        <taxon>Actinomycetes</taxon>
        <taxon>Streptosporangiales</taxon>
        <taxon>Nocardiopsidaceae</taxon>
        <taxon>Streptomonospora</taxon>
    </lineage>
</organism>
<name>A0A4P6Q6C9_9ACTN</name>
<feature type="region of interest" description="Disordered" evidence="1">
    <location>
        <begin position="135"/>
        <end position="348"/>
    </location>
</feature>
<feature type="compositionally biased region" description="Pro residues" evidence="1">
    <location>
        <begin position="324"/>
        <end position="335"/>
    </location>
</feature>
<dbReference type="AlphaFoldDB" id="A0A4P6Q6C9"/>
<sequence length="348" mass="36465">MGLPPRCCGGGARGAPNGAKSAPASTFRAPRGRCARRGRPQNGHRPPKVHPIGGWSSRRPRPGATSDASSPPAPRFGAPPGACEHPRPPAARPPACAGPAGTRRRLPVPAPAMSDVPGSTAAIVAKLPRNAAGFRHMPTIVPSPCDITDTRPPRRPQPPAGTGSVGRGPAIRRPCCRFFCRPPAARPITRPPSGPGPPPRAQPAGTGTDARRAPPFAVLGGPAGRPTGGHPNRWAQARPRCHRRRRFSVRPPDTRQTDKTAQQTRPGPPPAATGGRPARRPRARPPATFAAAFRKTTRLPADQQGRPANPSRLGHYPGSEDPLLFPPPFSPPVPGVSPVTDVPGHRHT</sequence>
<feature type="compositionally biased region" description="Pro residues" evidence="1">
    <location>
        <begin position="189"/>
        <end position="201"/>
    </location>
</feature>
<evidence type="ECO:0000313" key="3">
    <source>
        <dbReference type="Proteomes" id="UP000292235"/>
    </source>
</evidence>
<dbReference type="Proteomes" id="UP000292235">
    <property type="component" value="Chromosome"/>
</dbReference>
<feature type="compositionally biased region" description="Basic residues" evidence="1">
    <location>
        <begin position="30"/>
        <end position="39"/>
    </location>
</feature>
<evidence type="ECO:0000313" key="2">
    <source>
        <dbReference type="EMBL" id="QBI54941.1"/>
    </source>
</evidence>
<feature type="compositionally biased region" description="Low complexity" evidence="1">
    <location>
        <begin position="179"/>
        <end position="188"/>
    </location>
</feature>
<dbReference type="KEGG" id="strr:EKD16_15845"/>
<accession>A0A4P6Q6C9</accession>
<gene>
    <name evidence="2" type="ORF">EKD16_15845</name>
</gene>
<reference evidence="2 3" key="1">
    <citation type="submission" date="2019-02" db="EMBL/GenBank/DDBJ databases">
        <authorList>
            <person name="Khodamoradi S."/>
            <person name="Hahnke R.L."/>
            <person name="Kaempfer P."/>
            <person name="Schumann P."/>
            <person name="Rohde M."/>
            <person name="Steinert M."/>
            <person name="Luzhetskyy A."/>
            <person name="Wink J."/>
            <person name="Ruckert C."/>
        </authorList>
    </citation>
    <scope>NUCLEOTIDE SEQUENCE [LARGE SCALE GENOMIC DNA]</scope>
    <source>
        <strain evidence="2 3">M2</strain>
    </source>
</reference>
<feature type="compositionally biased region" description="Low complexity" evidence="1">
    <location>
        <begin position="285"/>
        <end position="294"/>
    </location>
</feature>
<feature type="region of interest" description="Disordered" evidence="1">
    <location>
        <begin position="1"/>
        <end position="115"/>
    </location>
</feature>